<keyword evidence="5 8" id="KW-1133">Transmembrane helix</keyword>
<dbReference type="AlphaFoldDB" id="A0AAN6DWQ0"/>
<evidence type="ECO:0000256" key="2">
    <source>
        <dbReference type="ARBA" id="ARBA00010992"/>
    </source>
</evidence>
<dbReference type="PROSITE" id="PS00216">
    <property type="entry name" value="SUGAR_TRANSPORT_1"/>
    <property type="match status" value="1"/>
</dbReference>
<feature type="transmembrane region" description="Helical" evidence="8">
    <location>
        <begin position="42"/>
        <end position="64"/>
    </location>
</feature>
<dbReference type="InterPro" id="IPR020846">
    <property type="entry name" value="MFS_dom"/>
</dbReference>
<dbReference type="GO" id="GO:0016020">
    <property type="term" value="C:membrane"/>
    <property type="evidence" value="ECO:0007669"/>
    <property type="project" value="UniProtKB-SubCell"/>
</dbReference>
<dbReference type="Proteomes" id="UP001203852">
    <property type="component" value="Unassembled WGS sequence"/>
</dbReference>
<dbReference type="InterPro" id="IPR036259">
    <property type="entry name" value="MFS_trans_sf"/>
</dbReference>
<feature type="transmembrane region" description="Helical" evidence="8">
    <location>
        <begin position="73"/>
        <end position="91"/>
    </location>
</feature>
<dbReference type="PROSITE" id="PS00217">
    <property type="entry name" value="SUGAR_TRANSPORT_2"/>
    <property type="match status" value="1"/>
</dbReference>
<protein>
    <submittedName>
        <fullName evidence="10">MFS transporter</fullName>
    </submittedName>
</protein>
<evidence type="ECO:0000256" key="5">
    <source>
        <dbReference type="ARBA" id="ARBA00022989"/>
    </source>
</evidence>
<dbReference type="PROSITE" id="PS50850">
    <property type="entry name" value="MFS"/>
    <property type="match status" value="1"/>
</dbReference>
<sequence length="490" mass="53918">MGRTYTLLCASLIWGYDSGIISTTLAQKTFLPYFGNPSADMIGAIVSTYSGGTGIGNILGGWLADYVGRKKTIWVAAIFALIGGILQTAAINIVMFLVGRIIAGFAIGLVFAVSSIYNAEISPPKIRGVVVGMQAQLICIGFAFANWVGCFAAYNKSDAAWRVPLSLQILFAAVLILGLFWLPESPRWLIQKARYEDAHIVLQKLHSDEAEPDFYKREFDQIKQQINYEREVTIKSWWALFTKPSYRHRLLLGIGVQVLVQATGANALNYYQTILFESVGIEGHAVLWVSVGYGMMGVIANTACLMYIDKVGRRVALILSASAQAVVMTLIMVFFKYFANGTSKNKVGQGFAIAWIYCLSISFSLGYTTLQILYMTEIFPTALRARGTAICAFMGTAMGVLFSQVSPKAIASLGWKYFSVFLACDVVAALTYYFFYPETRGKTLEEMAELFGEEVAFTDHISSVTTKENGDKSMETTARAQQVEVELSEA</sequence>
<dbReference type="FunFam" id="1.20.1250.20:FF:000134">
    <property type="entry name" value="MFS sugar transporter protein"/>
    <property type="match status" value="1"/>
</dbReference>
<keyword evidence="6 8" id="KW-0472">Membrane</keyword>
<keyword evidence="4 8" id="KW-0812">Transmembrane</keyword>
<dbReference type="PANTHER" id="PTHR48022:SF80">
    <property type="entry name" value="SUGAR TRANSPORTER, PUTATIVE (AFU_ORTHOLOGUE AFUA_3G12170)-RELATED"/>
    <property type="match status" value="1"/>
</dbReference>
<dbReference type="InterPro" id="IPR005829">
    <property type="entry name" value="Sugar_transporter_CS"/>
</dbReference>
<organism evidence="10 11">
    <name type="scientific">Exophiala viscosa</name>
    <dbReference type="NCBI Taxonomy" id="2486360"/>
    <lineage>
        <taxon>Eukaryota</taxon>
        <taxon>Fungi</taxon>
        <taxon>Dikarya</taxon>
        <taxon>Ascomycota</taxon>
        <taxon>Pezizomycotina</taxon>
        <taxon>Eurotiomycetes</taxon>
        <taxon>Chaetothyriomycetidae</taxon>
        <taxon>Chaetothyriales</taxon>
        <taxon>Herpotrichiellaceae</taxon>
        <taxon>Exophiala</taxon>
    </lineage>
</organism>
<dbReference type="GO" id="GO:0005351">
    <property type="term" value="F:carbohydrate:proton symporter activity"/>
    <property type="evidence" value="ECO:0007669"/>
    <property type="project" value="TreeGrafter"/>
</dbReference>
<proteinExistence type="inferred from homology"/>
<dbReference type="InterPro" id="IPR005828">
    <property type="entry name" value="MFS_sugar_transport-like"/>
</dbReference>
<feature type="transmembrane region" description="Helical" evidence="8">
    <location>
        <begin position="417"/>
        <end position="435"/>
    </location>
</feature>
<feature type="transmembrane region" description="Helical" evidence="8">
    <location>
        <begin position="387"/>
        <end position="405"/>
    </location>
</feature>
<feature type="transmembrane region" description="Helical" evidence="8">
    <location>
        <begin position="351"/>
        <end position="375"/>
    </location>
</feature>
<feature type="domain" description="Major facilitator superfamily (MFS) profile" evidence="9">
    <location>
        <begin position="3"/>
        <end position="440"/>
    </location>
</feature>
<gene>
    <name evidence="10" type="ORF">EDD36DRAFT_456388</name>
</gene>
<keyword evidence="3 7" id="KW-0813">Transport</keyword>
<evidence type="ECO:0000256" key="6">
    <source>
        <dbReference type="ARBA" id="ARBA00023136"/>
    </source>
</evidence>
<dbReference type="Pfam" id="PF00083">
    <property type="entry name" value="Sugar_tr"/>
    <property type="match status" value="1"/>
</dbReference>
<comment type="similarity">
    <text evidence="2 7">Belongs to the major facilitator superfamily. Sugar transporter (TC 2.A.1.1) family.</text>
</comment>
<name>A0AAN6DWQ0_9EURO</name>
<feature type="transmembrane region" description="Helical" evidence="8">
    <location>
        <begin position="315"/>
        <end position="339"/>
    </location>
</feature>
<evidence type="ECO:0000256" key="3">
    <source>
        <dbReference type="ARBA" id="ARBA00022448"/>
    </source>
</evidence>
<dbReference type="Gene3D" id="1.20.1250.20">
    <property type="entry name" value="MFS general substrate transporter like domains"/>
    <property type="match status" value="1"/>
</dbReference>
<reference evidence="10" key="1">
    <citation type="journal article" date="2022" name="bioRxiv">
        <title>Deciphering the potential niche of two novel black yeast fungi from a biological soil crust based on their genomes, phenotypes, and melanin regulation.</title>
        <authorList>
            <consortium name="DOE Joint Genome Institute"/>
            <person name="Carr E.C."/>
            <person name="Barton Q."/>
            <person name="Grambo S."/>
            <person name="Sullivan M."/>
            <person name="Renfro C.M."/>
            <person name="Kuo A."/>
            <person name="Pangilinan J."/>
            <person name="Lipzen A."/>
            <person name="Keymanesh K."/>
            <person name="Savage E."/>
            <person name="Barry K."/>
            <person name="Grigoriev I.V."/>
            <person name="Riekhof W.R."/>
            <person name="Harris S.S."/>
        </authorList>
    </citation>
    <scope>NUCLEOTIDE SEQUENCE</scope>
    <source>
        <strain evidence="10">JF 03-4F</strain>
    </source>
</reference>
<dbReference type="PRINTS" id="PR00171">
    <property type="entry name" value="SUGRTRNSPORT"/>
</dbReference>
<accession>A0AAN6DWQ0</accession>
<evidence type="ECO:0000256" key="8">
    <source>
        <dbReference type="SAM" id="Phobius"/>
    </source>
</evidence>
<feature type="transmembrane region" description="Helical" evidence="8">
    <location>
        <begin position="250"/>
        <end position="273"/>
    </location>
</feature>
<keyword evidence="11" id="KW-1185">Reference proteome</keyword>
<evidence type="ECO:0000259" key="9">
    <source>
        <dbReference type="PROSITE" id="PS50850"/>
    </source>
</evidence>
<dbReference type="InterPro" id="IPR050360">
    <property type="entry name" value="MFS_Sugar_Transporters"/>
</dbReference>
<comment type="subcellular location">
    <subcellularLocation>
        <location evidence="1">Membrane</location>
        <topology evidence="1">Multi-pass membrane protein</topology>
    </subcellularLocation>
</comment>
<feature type="transmembrane region" description="Helical" evidence="8">
    <location>
        <begin position="97"/>
        <end position="117"/>
    </location>
</feature>
<feature type="transmembrane region" description="Helical" evidence="8">
    <location>
        <begin position="285"/>
        <end position="308"/>
    </location>
</feature>
<evidence type="ECO:0000256" key="1">
    <source>
        <dbReference type="ARBA" id="ARBA00004141"/>
    </source>
</evidence>
<dbReference type="NCBIfam" id="TIGR00879">
    <property type="entry name" value="SP"/>
    <property type="match status" value="1"/>
</dbReference>
<feature type="transmembrane region" description="Helical" evidence="8">
    <location>
        <begin position="129"/>
        <end position="154"/>
    </location>
</feature>
<feature type="transmembrane region" description="Helical" evidence="8">
    <location>
        <begin position="160"/>
        <end position="182"/>
    </location>
</feature>
<dbReference type="PANTHER" id="PTHR48022">
    <property type="entry name" value="PLASTIDIC GLUCOSE TRANSPORTER 4"/>
    <property type="match status" value="1"/>
</dbReference>
<evidence type="ECO:0000256" key="4">
    <source>
        <dbReference type="ARBA" id="ARBA00022692"/>
    </source>
</evidence>
<evidence type="ECO:0000313" key="10">
    <source>
        <dbReference type="EMBL" id="KAI1613513.1"/>
    </source>
</evidence>
<evidence type="ECO:0000256" key="7">
    <source>
        <dbReference type="RuleBase" id="RU003346"/>
    </source>
</evidence>
<dbReference type="SUPFAM" id="SSF103473">
    <property type="entry name" value="MFS general substrate transporter"/>
    <property type="match status" value="1"/>
</dbReference>
<dbReference type="InterPro" id="IPR003663">
    <property type="entry name" value="Sugar/inositol_transpt"/>
</dbReference>
<dbReference type="EMBL" id="MU404353">
    <property type="protein sequence ID" value="KAI1613513.1"/>
    <property type="molecule type" value="Genomic_DNA"/>
</dbReference>
<comment type="caution">
    <text evidence="10">The sequence shown here is derived from an EMBL/GenBank/DDBJ whole genome shotgun (WGS) entry which is preliminary data.</text>
</comment>
<evidence type="ECO:0000313" key="11">
    <source>
        <dbReference type="Proteomes" id="UP001203852"/>
    </source>
</evidence>